<name>A0A1B9J165_9TREE</name>
<feature type="region of interest" description="Disordered" evidence="1">
    <location>
        <begin position="225"/>
        <end position="250"/>
    </location>
</feature>
<dbReference type="Proteomes" id="UP000092583">
    <property type="component" value="Unassembled WGS sequence"/>
</dbReference>
<dbReference type="OrthoDB" id="5835829at2759"/>
<proteinExistence type="predicted"/>
<feature type="region of interest" description="Disordered" evidence="1">
    <location>
        <begin position="201"/>
        <end position="220"/>
    </location>
</feature>
<dbReference type="EMBL" id="KI669459">
    <property type="protein sequence ID" value="OCF61521.1"/>
    <property type="molecule type" value="Genomic_DNA"/>
</dbReference>
<protein>
    <submittedName>
        <fullName evidence="2">Uncharacterized protein</fullName>
    </submittedName>
</protein>
<feature type="region of interest" description="Disordered" evidence="1">
    <location>
        <begin position="131"/>
        <end position="155"/>
    </location>
</feature>
<evidence type="ECO:0000313" key="3">
    <source>
        <dbReference type="Proteomes" id="UP000092583"/>
    </source>
</evidence>
<organism evidence="2 3">
    <name type="scientific">Kwoniella mangroviensis CBS 10435</name>
    <dbReference type="NCBI Taxonomy" id="1331196"/>
    <lineage>
        <taxon>Eukaryota</taxon>
        <taxon>Fungi</taxon>
        <taxon>Dikarya</taxon>
        <taxon>Basidiomycota</taxon>
        <taxon>Agaricomycotina</taxon>
        <taxon>Tremellomycetes</taxon>
        <taxon>Tremellales</taxon>
        <taxon>Cryptococcaceae</taxon>
        <taxon>Kwoniella</taxon>
    </lineage>
</organism>
<reference evidence="3" key="2">
    <citation type="submission" date="2013-12" db="EMBL/GenBank/DDBJ databases">
        <title>Evolution of pathogenesis and genome organization in the Tremellales.</title>
        <authorList>
            <person name="Cuomo C."/>
            <person name="Litvintseva A."/>
            <person name="Heitman J."/>
            <person name="Chen Y."/>
            <person name="Sun S."/>
            <person name="Springer D."/>
            <person name="Dromer F."/>
            <person name="Young S."/>
            <person name="Zeng Q."/>
            <person name="Chapman S."/>
            <person name="Gujja S."/>
            <person name="Saif S."/>
            <person name="Birren B."/>
        </authorList>
    </citation>
    <scope>NUCLEOTIDE SEQUENCE [LARGE SCALE GENOMIC DNA]</scope>
    <source>
        <strain evidence="3">CBS 10435</strain>
    </source>
</reference>
<evidence type="ECO:0000256" key="1">
    <source>
        <dbReference type="SAM" id="MobiDB-lite"/>
    </source>
</evidence>
<evidence type="ECO:0000313" key="2">
    <source>
        <dbReference type="EMBL" id="OCF61521.1"/>
    </source>
</evidence>
<sequence>MLSSILMNGHWDMWLPGPKEYAVTQADSDPMIGGVQAFLLDSIYNEVNANPITQTNNGPRPITDLKSGMKEARREMTEGVKDGVKGFVNGPLDPLKRGNLIGGVFGLIGGSIGLVIQPLSGAIRSIESTTRGISSEISNPKPKQLAPTAATSPSDVLRKPRMENSKSHARFVSIQSKRDILDRWKECKTSESVLERRRRREEILSGRGSGSSSWSAIPREGIVIKYTRDNPSGSGEQDRERKWWKGKGKA</sequence>
<reference evidence="2 3" key="1">
    <citation type="submission" date="2013-07" db="EMBL/GenBank/DDBJ databases">
        <title>The Genome Sequence of Kwoniella mangroviensis CBS10435.</title>
        <authorList>
            <consortium name="The Broad Institute Genome Sequencing Platform"/>
            <person name="Cuomo C."/>
            <person name="Litvintseva A."/>
            <person name="Chen Y."/>
            <person name="Heitman J."/>
            <person name="Sun S."/>
            <person name="Springer D."/>
            <person name="Dromer F."/>
            <person name="Young S.K."/>
            <person name="Zeng Q."/>
            <person name="Gargeya S."/>
            <person name="Fitzgerald M."/>
            <person name="Abouelleil A."/>
            <person name="Alvarado L."/>
            <person name="Berlin A.M."/>
            <person name="Chapman S.B."/>
            <person name="Dewar J."/>
            <person name="Goldberg J."/>
            <person name="Griggs A."/>
            <person name="Gujja S."/>
            <person name="Hansen M."/>
            <person name="Howarth C."/>
            <person name="Imamovic A."/>
            <person name="Larimer J."/>
            <person name="McCowan C."/>
            <person name="Murphy C."/>
            <person name="Pearson M."/>
            <person name="Priest M."/>
            <person name="Roberts A."/>
            <person name="Saif S."/>
            <person name="Shea T."/>
            <person name="Sykes S."/>
            <person name="Wortman J."/>
            <person name="Nusbaum C."/>
            <person name="Birren B."/>
        </authorList>
    </citation>
    <scope>NUCLEOTIDE SEQUENCE [LARGE SCALE GENOMIC DNA]</scope>
    <source>
        <strain evidence="2 3">CBS 10435</strain>
    </source>
</reference>
<accession>A0A1B9J165</accession>
<keyword evidence="3" id="KW-1185">Reference proteome</keyword>
<dbReference type="AlphaFoldDB" id="A0A1B9J165"/>
<gene>
    <name evidence="2" type="ORF">L486_01169</name>
</gene>